<proteinExistence type="predicted"/>
<organism evidence="1 2">
    <name type="scientific">Penicillium cf. viridicatum</name>
    <dbReference type="NCBI Taxonomy" id="2972119"/>
    <lineage>
        <taxon>Eukaryota</taxon>
        <taxon>Fungi</taxon>
        <taxon>Dikarya</taxon>
        <taxon>Ascomycota</taxon>
        <taxon>Pezizomycotina</taxon>
        <taxon>Eurotiomycetes</taxon>
        <taxon>Eurotiomycetidae</taxon>
        <taxon>Eurotiales</taxon>
        <taxon>Aspergillaceae</taxon>
        <taxon>Penicillium</taxon>
    </lineage>
</organism>
<reference evidence="1" key="1">
    <citation type="submission" date="2022-11" db="EMBL/GenBank/DDBJ databases">
        <authorList>
            <person name="Petersen C."/>
        </authorList>
    </citation>
    <scope>NUCLEOTIDE SEQUENCE</scope>
    <source>
        <strain evidence="1">IBT 20477</strain>
    </source>
</reference>
<accession>A0A9W9MBX5</accession>
<reference evidence="1" key="2">
    <citation type="journal article" date="2023" name="IMA Fungus">
        <title>Comparative genomic study of the Penicillium genus elucidates a diverse pangenome and 15 lateral gene transfer events.</title>
        <authorList>
            <person name="Petersen C."/>
            <person name="Sorensen T."/>
            <person name="Nielsen M.R."/>
            <person name="Sondergaard T.E."/>
            <person name="Sorensen J.L."/>
            <person name="Fitzpatrick D.A."/>
            <person name="Frisvad J.C."/>
            <person name="Nielsen K.L."/>
        </authorList>
    </citation>
    <scope>NUCLEOTIDE SEQUENCE</scope>
    <source>
        <strain evidence="1">IBT 20477</strain>
    </source>
</reference>
<sequence>MQHMQIRKRLVDSPVPLVNISLRSQSLNTEDSLPEGGCKTGAAEAAVTLTHQDLVGIHLQGCFVNYEPSQAIVRLFQSFVSSDWLPSGSPRDHCSDFMEGRVPISYSRLARASPADIY</sequence>
<dbReference type="AlphaFoldDB" id="A0A9W9MBX5"/>
<dbReference type="EMBL" id="JAPQKQ010000005">
    <property type="protein sequence ID" value="KAJ5197426.1"/>
    <property type="molecule type" value="Genomic_DNA"/>
</dbReference>
<protein>
    <submittedName>
        <fullName evidence="1">Uncharacterized protein</fullName>
    </submittedName>
</protein>
<name>A0A9W9MBX5_9EURO</name>
<evidence type="ECO:0000313" key="1">
    <source>
        <dbReference type="EMBL" id="KAJ5197426.1"/>
    </source>
</evidence>
<evidence type="ECO:0000313" key="2">
    <source>
        <dbReference type="Proteomes" id="UP001150942"/>
    </source>
</evidence>
<dbReference type="Proteomes" id="UP001150942">
    <property type="component" value="Unassembled WGS sequence"/>
</dbReference>
<keyword evidence="2" id="KW-1185">Reference proteome</keyword>
<gene>
    <name evidence="1" type="ORF">N7449_007905</name>
</gene>
<comment type="caution">
    <text evidence="1">The sequence shown here is derived from an EMBL/GenBank/DDBJ whole genome shotgun (WGS) entry which is preliminary data.</text>
</comment>